<accession>A0A0S2DHN2</accession>
<dbReference type="Pfam" id="PF06812">
    <property type="entry name" value="ImpA_N"/>
    <property type="match status" value="1"/>
</dbReference>
<dbReference type="AlphaFoldDB" id="A0A0S2DHN2"/>
<sequence>MSERLLQPLDGDEPCGPNLEYDPDFQTLEELAEPRPERTLGAGTIASEPIEWQRIADQADALLQRSKDLRVAVHWCAARLHLDGVAGWAQGVALMRALLEHHWDSVHPRLDPSENDDPTERINAVAGLADNERMLSYLRGARLFRGSHPAHFSLRELRIAQGTLKIEPADAAGLPGLSAMEACLRECPLQELSALDAALAGAVADLGAMADVFGERTSLSGPDFAGLLRELRELRAFVHPALLERDASAAVAEAASAGDGAAAAPAASGRQGIERPEDVRRAIDQICDYYARVEPSSPVPLLLRRAQRLVGLDFAGLMRDLAPDGISQLQVISGQNHDD</sequence>
<dbReference type="OrthoDB" id="9771118at2"/>
<proteinExistence type="predicted"/>
<dbReference type="PANTHER" id="PTHR37951:SF1">
    <property type="entry name" value="TYPE VI SECRETION SYSTEM COMPONENT TSSA1"/>
    <property type="match status" value="1"/>
</dbReference>
<evidence type="ECO:0000313" key="1">
    <source>
        <dbReference type="EMBL" id="ALN57939.1"/>
    </source>
</evidence>
<dbReference type="NCBIfam" id="TIGR03363">
    <property type="entry name" value="VI_chp_8"/>
    <property type="match status" value="1"/>
</dbReference>
<reference evidence="1 2" key="1">
    <citation type="submission" date="2015-11" db="EMBL/GenBank/DDBJ databases">
        <title>Genome sequences of Lysobacter enzymogenes strain C3 and Lysobacter antibioticus ATCC 29479.</title>
        <authorList>
            <person name="Kobayashi D.Y."/>
        </authorList>
    </citation>
    <scope>NUCLEOTIDE SEQUENCE [LARGE SCALE GENOMIC DNA]</scope>
    <source>
        <strain evidence="1 2">C3</strain>
    </source>
</reference>
<evidence type="ECO:0000313" key="2">
    <source>
        <dbReference type="Proteomes" id="UP000061569"/>
    </source>
</evidence>
<gene>
    <name evidence="1" type="ORF">GLE_2591</name>
</gene>
<dbReference type="STRING" id="69.GLE_2591"/>
<protein>
    <submittedName>
        <fullName evidence="1">Type VI secretion-associated protein, ImpA family</fullName>
    </submittedName>
</protein>
<organism evidence="1 2">
    <name type="scientific">Lysobacter enzymogenes</name>
    <dbReference type="NCBI Taxonomy" id="69"/>
    <lineage>
        <taxon>Bacteria</taxon>
        <taxon>Pseudomonadati</taxon>
        <taxon>Pseudomonadota</taxon>
        <taxon>Gammaproteobacteria</taxon>
        <taxon>Lysobacterales</taxon>
        <taxon>Lysobacteraceae</taxon>
        <taxon>Lysobacter</taxon>
    </lineage>
</organism>
<dbReference type="Proteomes" id="UP000061569">
    <property type="component" value="Chromosome"/>
</dbReference>
<dbReference type="PANTHER" id="PTHR37951">
    <property type="entry name" value="CYTOPLASMIC PROTEIN-RELATED"/>
    <property type="match status" value="1"/>
</dbReference>
<dbReference type="InterPro" id="IPR010657">
    <property type="entry name" value="ImpA_N"/>
</dbReference>
<dbReference type="InterPro" id="IPR017740">
    <property type="entry name" value="TssA-like"/>
</dbReference>
<dbReference type="EMBL" id="CP013140">
    <property type="protein sequence ID" value="ALN57939.1"/>
    <property type="molecule type" value="Genomic_DNA"/>
</dbReference>
<dbReference type="KEGG" id="lez:GLE_2591"/>
<dbReference type="PATRIC" id="fig|69.6.peg.2550"/>
<name>A0A0S2DHN2_LYSEN</name>